<dbReference type="EMBL" id="KQ484534">
    <property type="protein sequence ID" value="KYP34711.1"/>
    <property type="molecule type" value="Genomic_DNA"/>
</dbReference>
<name>A0A151QWK2_CAJCA</name>
<dbReference type="OMA" id="PRMEQDE"/>
<dbReference type="Gene3D" id="3.10.10.10">
    <property type="entry name" value="HIV Type 1 Reverse Transcriptase, subunit A, domain 1"/>
    <property type="match status" value="1"/>
</dbReference>
<dbReference type="SUPFAM" id="SSF56672">
    <property type="entry name" value="DNA/RNA polymerases"/>
    <property type="match status" value="1"/>
</dbReference>
<dbReference type="CDD" id="cd00303">
    <property type="entry name" value="retropepsin_like"/>
    <property type="match status" value="1"/>
</dbReference>
<dbReference type="Gramene" id="C.cajan_44068.t">
    <property type="protein sequence ID" value="C.cajan_44068.t.cds1"/>
    <property type="gene ID" value="C.cajan_44068"/>
</dbReference>
<dbReference type="AlphaFoldDB" id="A0A151QWK2"/>
<reference evidence="1" key="1">
    <citation type="journal article" date="2012" name="Nat. Biotechnol.">
        <title>Draft genome sequence of pigeonpea (Cajanus cajan), an orphan legume crop of resource-poor farmers.</title>
        <authorList>
            <person name="Varshney R.K."/>
            <person name="Chen W."/>
            <person name="Li Y."/>
            <person name="Bharti A.K."/>
            <person name="Saxena R.K."/>
            <person name="Schlueter J.A."/>
            <person name="Donoghue M.T."/>
            <person name="Azam S."/>
            <person name="Fan G."/>
            <person name="Whaley A.M."/>
            <person name="Farmer A.D."/>
            <person name="Sheridan J."/>
            <person name="Iwata A."/>
            <person name="Tuteja R."/>
            <person name="Penmetsa R.V."/>
            <person name="Wu W."/>
            <person name="Upadhyaya H.D."/>
            <person name="Yang S.P."/>
            <person name="Shah T."/>
            <person name="Saxena K.B."/>
            <person name="Michael T."/>
            <person name="McCombie W.R."/>
            <person name="Yang B."/>
            <person name="Zhang G."/>
            <person name="Yang H."/>
            <person name="Wang J."/>
            <person name="Spillane C."/>
            <person name="Cook D.R."/>
            <person name="May G.D."/>
            <person name="Xu X."/>
            <person name="Jackson S.A."/>
        </authorList>
    </citation>
    <scope>NUCLEOTIDE SEQUENCE [LARGE SCALE GENOMIC DNA]</scope>
</reference>
<protein>
    <recommendedName>
        <fullName evidence="3">Reverse transcriptase domain-containing protein</fullName>
    </recommendedName>
</protein>
<accession>A0A151QWK2</accession>
<gene>
    <name evidence="1" type="ORF">KK1_044312</name>
</gene>
<proteinExistence type="predicted"/>
<dbReference type="InterPro" id="IPR043502">
    <property type="entry name" value="DNA/RNA_pol_sf"/>
</dbReference>
<dbReference type="PANTHER" id="PTHR33240:SF15">
    <property type="entry name" value="GAG-PRO-LIKE PROTEIN"/>
    <property type="match status" value="1"/>
</dbReference>
<keyword evidence="2" id="KW-1185">Reference proteome</keyword>
<evidence type="ECO:0000313" key="1">
    <source>
        <dbReference type="EMBL" id="KYP34711.1"/>
    </source>
</evidence>
<evidence type="ECO:0008006" key="3">
    <source>
        <dbReference type="Google" id="ProtNLM"/>
    </source>
</evidence>
<dbReference type="InterPro" id="IPR021109">
    <property type="entry name" value="Peptidase_aspartic_dom_sf"/>
</dbReference>
<dbReference type="PANTHER" id="PTHR33240">
    <property type="entry name" value="OS08G0508500 PROTEIN"/>
    <property type="match status" value="1"/>
</dbReference>
<dbReference type="Gene3D" id="2.40.70.10">
    <property type="entry name" value="Acid Proteases"/>
    <property type="match status" value="1"/>
</dbReference>
<organism evidence="1 2">
    <name type="scientific">Cajanus cajan</name>
    <name type="common">Pigeon pea</name>
    <name type="synonym">Cajanus indicus</name>
    <dbReference type="NCBI Taxonomy" id="3821"/>
    <lineage>
        <taxon>Eukaryota</taxon>
        <taxon>Viridiplantae</taxon>
        <taxon>Streptophyta</taxon>
        <taxon>Embryophyta</taxon>
        <taxon>Tracheophyta</taxon>
        <taxon>Spermatophyta</taxon>
        <taxon>Magnoliopsida</taxon>
        <taxon>eudicotyledons</taxon>
        <taxon>Gunneridae</taxon>
        <taxon>Pentapetalae</taxon>
        <taxon>rosids</taxon>
        <taxon>fabids</taxon>
        <taxon>Fabales</taxon>
        <taxon>Fabaceae</taxon>
        <taxon>Papilionoideae</taxon>
        <taxon>50 kb inversion clade</taxon>
        <taxon>NPAAA clade</taxon>
        <taxon>indigoferoid/millettioid clade</taxon>
        <taxon>Phaseoleae</taxon>
        <taxon>Cajanus</taxon>
    </lineage>
</organism>
<sequence length="302" mass="34262">MVISVEIHNCIVRKTLVDQGNSADILYWNTFKQLGIPEAELIPYNEPFVGFSGERVQTKGYIKLSTRFCFDGAEARDIPVKYVVVHANTSYNILLGRPSLNKLGAIVSTPHLAMKFPSESGRIITVHVDQKAARECYFASLRLPRLETAEPRGVKRVHTVAQNLETIVDFDPRMEQDERVEPIEDRHPIVIGPTDLHVTYLGSNLSEIEKREIGQVVRKNKDLFAWRPTDMPGIAPTFLCHKLSVCREAQPVAQRKRKMGEERKKAVEAEASKLLEAGFIREIHYTSWLANVVMVKKSNGKW</sequence>
<dbReference type="Proteomes" id="UP000075243">
    <property type="component" value="Unassembled WGS sequence"/>
</dbReference>
<evidence type="ECO:0000313" key="2">
    <source>
        <dbReference type="Proteomes" id="UP000075243"/>
    </source>
</evidence>